<dbReference type="AlphaFoldDB" id="A0AA38CB33"/>
<dbReference type="Gene3D" id="1.10.10.60">
    <property type="entry name" value="Homeodomain-like"/>
    <property type="match status" value="1"/>
</dbReference>
<dbReference type="Proteomes" id="UP000824469">
    <property type="component" value="Unassembled WGS sequence"/>
</dbReference>
<dbReference type="PROSITE" id="PS50071">
    <property type="entry name" value="HOMEOBOX_2"/>
    <property type="match status" value="1"/>
</dbReference>
<evidence type="ECO:0000256" key="5">
    <source>
        <dbReference type="ARBA" id="ARBA00023163"/>
    </source>
</evidence>
<evidence type="ECO:0000259" key="11">
    <source>
        <dbReference type="PROSITE" id="PS50071"/>
    </source>
</evidence>
<dbReference type="CDD" id="cd00086">
    <property type="entry name" value="homeodomain"/>
    <property type="match status" value="1"/>
</dbReference>
<keyword evidence="10" id="KW-0175">Coiled coil</keyword>
<dbReference type="SMART" id="SM00389">
    <property type="entry name" value="HOX"/>
    <property type="match status" value="1"/>
</dbReference>
<keyword evidence="3 8" id="KW-0238">DNA-binding</keyword>
<keyword evidence="5" id="KW-0804">Transcription</keyword>
<evidence type="ECO:0000256" key="4">
    <source>
        <dbReference type="ARBA" id="ARBA00023155"/>
    </source>
</evidence>
<dbReference type="OMA" id="IMEDIQI"/>
<dbReference type="GO" id="GO:0005634">
    <property type="term" value="C:nucleus"/>
    <property type="evidence" value="ECO:0007669"/>
    <property type="project" value="UniProtKB-SubCell"/>
</dbReference>
<gene>
    <name evidence="12" type="ORF">KI387_039086</name>
</gene>
<protein>
    <recommendedName>
        <fullName evidence="11">Homeobox domain-containing protein</fullName>
    </recommendedName>
</protein>
<dbReference type="SUPFAM" id="SSF46689">
    <property type="entry name" value="Homeodomain-like"/>
    <property type="match status" value="1"/>
</dbReference>
<dbReference type="InterPro" id="IPR001356">
    <property type="entry name" value="HD"/>
</dbReference>
<reference evidence="12 13" key="1">
    <citation type="journal article" date="2021" name="Nat. Plants">
        <title>The Taxus genome provides insights into paclitaxel biosynthesis.</title>
        <authorList>
            <person name="Xiong X."/>
            <person name="Gou J."/>
            <person name="Liao Q."/>
            <person name="Li Y."/>
            <person name="Zhou Q."/>
            <person name="Bi G."/>
            <person name="Li C."/>
            <person name="Du R."/>
            <person name="Wang X."/>
            <person name="Sun T."/>
            <person name="Guo L."/>
            <person name="Liang H."/>
            <person name="Lu P."/>
            <person name="Wu Y."/>
            <person name="Zhang Z."/>
            <person name="Ro D.K."/>
            <person name="Shang Y."/>
            <person name="Huang S."/>
            <person name="Yan J."/>
        </authorList>
    </citation>
    <scope>NUCLEOTIDE SEQUENCE [LARGE SCALE GENOMIC DNA]</scope>
    <source>
        <strain evidence="12">Ta-2019</strain>
    </source>
</reference>
<organism evidence="12 13">
    <name type="scientific">Taxus chinensis</name>
    <name type="common">Chinese yew</name>
    <name type="synonym">Taxus wallichiana var. chinensis</name>
    <dbReference type="NCBI Taxonomy" id="29808"/>
    <lineage>
        <taxon>Eukaryota</taxon>
        <taxon>Viridiplantae</taxon>
        <taxon>Streptophyta</taxon>
        <taxon>Embryophyta</taxon>
        <taxon>Tracheophyta</taxon>
        <taxon>Spermatophyta</taxon>
        <taxon>Pinopsida</taxon>
        <taxon>Pinidae</taxon>
        <taxon>Conifers II</taxon>
        <taxon>Cupressales</taxon>
        <taxon>Taxaceae</taxon>
        <taxon>Taxus</taxon>
    </lineage>
</organism>
<evidence type="ECO:0000256" key="8">
    <source>
        <dbReference type="PROSITE-ProRule" id="PRU00108"/>
    </source>
</evidence>
<dbReference type="PANTHER" id="PTHR24326">
    <property type="entry name" value="HOMEOBOX-LEUCINE ZIPPER PROTEIN"/>
    <property type="match status" value="1"/>
</dbReference>
<evidence type="ECO:0000256" key="2">
    <source>
        <dbReference type="ARBA" id="ARBA00023015"/>
    </source>
</evidence>
<comment type="subcellular location">
    <subcellularLocation>
        <location evidence="1 8 9">Nucleus</location>
    </subcellularLocation>
</comment>
<dbReference type="Pfam" id="PF02183">
    <property type="entry name" value="HALZ"/>
    <property type="match status" value="1"/>
</dbReference>
<dbReference type="PRINTS" id="PR00031">
    <property type="entry name" value="HTHREPRESSR"/>
</dbReference>
<comment type="caution">
    <text evidence="12">The sequence shown here is derived from an EMBL/GenBank/DDBJ whole genome shotgun (WGS) entry which is preliminary data.</text>
</comment>
<feature type="DNA-binding region" description="Homeobox" evidence="8">
    <location>
        <begin position="37"/>
        <end position="96"/>
    </location>
</feature>
<comment type="similarity">
    <text evidence="7">Belongs to the HD-ZIP homeobox family. Class I subfamily.</text>
</comment>
<keyword evidence="6 8" id="KW-0539">Nucleus</keyword>
<evidence type="ECO:0000256" key="3">
    <source>
        <dbReference type="ARBA" id="ARBA00023125"/>
    </source>
</evidence>
<dbReference type="PANTHER" id="PTHR24326:SF606">
    <property type="entry name" value="HOMEOBOX-LEUCINE ZIPPER PROTEIN ATHB-54"/>
    <property type="match status" value="1"/>
</dbReference>
<dbReference type="Pfam" id="PF00046">
    <property type="entry name" value="Homeodomain"/>
    <property type="match status" value="1"/>
</dbReference>
<dbReference type="InterPro" id="IPR000047">
    <property type="entry name" value="HTH_motif"/>
</dbReference>
<dbReference type="InterPro" id="IPR009057">
    <property type="entry name" value="Homeodomain-like_sf"/>
</dbReference>
<evidence type="ECO:0000313" key="12">
    <source>
        <dbReference type="EMBL" id="KAH9295498.1"/>
    </source>
</evidence>
<evidence type="ECO:0000313" key="13">
    <source>
        <dbReference type="Proteomes" id="UP000824469"/>
    </source>
</evidence>
<evidence type="ECO:0000256" key="1">
    <source>
        <dbReference type="ARBA" id="ARBA00004123"/>
    </source>
</evidence>
<keyword evidence="4 8" id="KW-0371">Homeobox</keyword>
<evidence type="ECO:0000256" key="10">
    <source>
        <dbReference type="SAM" id="Coils"/>
    </source>
</evidence>
<name>A0AA38CB33_TAXCH</name>
<dbReference type="InterPro" id="IPR003106">
    <property type="entry name" value="Leu_zip_homeo"/>
</dbReference>
<dbReference type="InterPro" id="IPR045224">
    <property type="entry name" value="HDZip_class_I_plant"/>
</dbReference>
<feature type="coiled-coil region" evidence="10">
    <location>
        <begin position="108"/>
        <end position="149"/>
    </location>
</feature>
<dbReference type="EMBL" id="JAHRHJ020000011">
    <property type="protein sequence ID" value="KAH9295498.1"/>
    <property type="molecule type" value="Genomic_DNA"/>
</dbReference>
<dbReference type="GO" id="GO:0045893">
    <property type="term" value="P:positive regulation of DNA-templated transcription"/>
    <property type="evidence" value="ECO:0007669"/>
    <property type="project" value="TreeGrafter"/>
</dbReference>
<accession>A0AA38CB33</accession>
<dbReference type="GO" id="GO:0043565">
    <property type="term" value="F:sequence-specific DNA binding"/>
    <property type="evidence" value="ECO:0007669"/>
    <property type="project" value="InterPro"/>
</dbReference>
<dbReference type="InterPro" id="IPR017970">
    <property type="entry name" value="Homeobox_CS"/>
</dbReference>
<keyword evidence="2" id="KW-0805">Transcription regulation</keyword>
<dbReference type="PROSITE" id="PS00027">
    <property type="entry name" value="HOMEOBOX_1"/>
    <property type="match status" value="1"/>
</dbReference>
<proteinExistence type="inferred from homology"/>
<sequence length="216" mass="25398">MKRTLAYSTSSFDTSYDESIAGEELDEYYNVGSLGEKKLKCKRLNMEQVRALEKSFELGKRVEPEKKMRLARALGLHPRQVSIWFQNRRARWKTKQLENDFGILKQEYDAFKALYLSLKEENNKLQVEIQRLNNMLKNDNQEMTGMDEQNFKENNEGICCSIELGLCPQHEGPVSSLEANPVQNVSTKLEENTVEEEEPCYYNLDEKSRFLWDYWL</sequence>
<evidence type="ECO:0000256" key="7">
    <source>
        <dbReference type="ARBA" id="ARBA00025748"/>
    </source>
</evidence>
<keyword evidence="13" id="KW-1185">Reference proteome</keyword>
<evidence type="ECO:0000256" key="6">
    <source>
        <dbReference type="ARBA" id="ARBA00023242"/>
    </source>
</evidence>
<dbReference type="GO" id="GO:0000981">
    <property type="term" value="F:DNA-binding transcription factor activity, RNA polymerase II-specific"/>
    <property type="evidence" value="ECO:0007669"/>
    <property type="project" value="InterPro"/>
</dbReference>
<feature type="domain" description="Homeobox" evidence="11">
    <location>
        <begin position="35"/>
        <end position="95"/>
    </location>
</feature>
<evidence type="ECO:0000256" key="9">
    <source>
        <dbReference type="RuleBase" id="RU000682"/>
    </source>
</evidence>